<dbReference type="CDD" id="cd13604">
    <property type="entry name" value="PBP2_TRAP_ketoacid_lactate_like"/>
    <property type="match status" value="1"/>
</dbReference>
<dbReference type="EMBL" id="SOBR01000006">
    <property type="protein sequence ID" value="TDU20518.1"/>
    <property type="molecule type" value="Genomic_DNA"/>
</dbReference>
<organism evidence="3 4">
    <name type="scientific">Chromohalobacter marismortui</name>
    <dbReference type="NCBI Taxonomy" id="42055"/>
    <lineage>
        <taxon>Bacteria</taxon>
        <taxon>Pseudomonadati</taxon>
        <taxon>Pseudomonadota</taxon>
        <taxon>Gammaproteobacteria</taxon>
        <taxon>Oceanospirillales</taxon>
        <taxon>Halomonadaceae</taxon>
        <taxon>Chromohalobacter</taxon>
    </lineage>
</organism>
<evidence type="ECO:0000256" key="2">
    <source>
        <dbReference type="SAM" id="SignalP"/>
    </source>
</evidence>
<dbReference type="GO" id="GO:0055085">
    <property type="term" value="P:transmembrane transport"/>
    <property type="evidence" value="ECO:0007669"/>
    <property type="project" value="InterPro"/>
</dbReference>
<feature type="chain" id="PRO_5020805420" evidence="2">
    <location>
        <begin position="25"/>
        <end position="357"/>
    </location>
</feature>
<evidence type="ECO:0000256" key="1">
    <source>
        <dbReference type="ARBA" id="ARBA00022729"/>
    </source>
</evidence>
<protein>
    <submittedName>
        <fullName evidence="3">TRAP-type mannitol/chloroaromatic compound transport system substrate-binding protein</fullName>
    </submittedName>
</protein>
<proteinExistence type="predicted"/>
<dbReference type="Proteomes" id="UP000295380">
    <property type="component" value="Unassembled WGS sequence"/>
</dbReference>
<reference evidence="3 4" key="1">
    <citation type="submission" date="2019-03" db="EMBL/GenBank/DDBJ databases">
        <title>Genomic Encyclopedia of Type Strains, Phase IV (KMG-IV): sequencing the most valuable type-strain genomes for metagenomic binning, comparative biology and taxonomic classification.</title>
        <authorList>
            <person name="Goeker M."/>
        </authorList>
    </citation>
    <scope>NUCLEOTIDE SEQUENCE [LARGE SCALE GENOMIC DNA]</scope>
    <source>
        <strain evidence="3 4">DSM 6770</strain>
    </source>
</reference>
<dbReference type="NCBIfam" id="NF037995">
    <property type="entry name" value="TRAP_S1"/>
    <property type="match status" value="1"/>
</dbReference>
<gene>
    <name evidence="3" type="ORF">C8E00_106169</name>
</gene>
<dbReference type="AlphaFoldDB" id="A0A4R7NJ85"/>
<dbReference type="OrthoDB" id="9769667at2"/>
<dbReference type="RefSeq" id="WP_133698031.1">
    <property type="nucleotide sequence ID" value="NZ_SOBR01000006.1"/>
</dbReference>
<keyword evidence="4" id="KW-1185">Reference proteome</keyword>
<keyword evidence="1 2" id="KW-0732">Signal</keyword>
<dbReference type="PANTHER" id="PTHR33376">
    <property type="match status" value="1"/>
</dbReference>
<dbReference type="Pfam" id="PF03480">
    <property type="entry name" value="DctP"/>
    <property type="match status" value="1"/>
</dbReference>
<comment type="caution">
    <text evidence="3">The sequence shown here is derived from an EMBL/GenBank/DDBJ whole genome shotgun (WGS) entry which is preliminary data.</text>
</comment>
<sequence>MMSRTPLKTLTAAVLAASAFSVQAAEYEWTFQTSETAGEPQFEMKEQWAENVEKMSDGRISIEILPVGAVVQANQTLQAVKSGILQGHLTDPSYFTGQNPAFGMIGNLVGAWSDPYNFLDYMNNGGGEEIYNKLAEPYGVHLIGAAATGLESLPSSKPIHSVEDMQGLKLRAPEGMVYNVFEKAGATPVNLPGSEVYTSLEKGVIDAADYTVFATNQSQGLHEFANYPLYPGFHSLPMVAVSINNEIWNSLPGDLKAILSTSVDAMAYKMVGQLKTRDLEAVREARKDPNIHVIDLPAEERAKFRAIAKKEWKDWADKNEITQEFYNSVVSYLENHNLLKAEDGGSADQQASTDSQS</sequence>
<name>A0A4R7NJ85_9GAMM</name>
<feature type="signal peptide" evidence="2">
    <location>
        <begin position="1"/>
        <end position="24"/>
    </location>
</feature>
<dbReference type="InterPro" id="IPR018389">
    <property type="entry name" value="DctP_fam"/>
</dbReference>
<dbReference type="PANTHER" id="PTHR33376:SF5">
    <property type="entry name" value="EXTRACYTOPLASMIC SOLUTE RECEPTOR PROTEIN"/>
    <property type="match status" value="1"/>
</dbReference>
<dbReference type="Gene3D" id="3.40.190.170">
    <property type="entry name" value="Bacterial extracellular solute-binding protein, family 7"/>
    <property type="match status" value="1"/>
</dbReference>
<evidence type="ECO:0000313" key="4">
    <source>
        <dbReference type="Proteomes" id="UP000295380"/>
    </source>
</evidence>
<evidence type="ECO:0000313" key="3">
    <source>
        <dbReference type="EMBL" id="TDU20518.1"/>
    </source>
</evidence>
<dbReference type="InterPro" id="IPR038404">
    <property type="entry name" value="TRAP_DctP_sf"/>
</dbReference>
<accession>A0A4R7NJ85</accession>